<evidence type="ECO:0000256" key="6">
    <source>
        <dbReference type="SAM" id="MobiDB-lite"/>
    </source>
</evidence>
<dbReference type="PANTHER" id="PTHR33048:SF129">
    <property type="entry name" value="INTEGRAL MEMBRANE PROTEIN-RELATED"/>
    <property type="match status" value="1"/>
</dbReference>
<dbReference type="STRING" id="38488.A0A4Y8CZ80"/>
<organism evidence="9 10">
    <name type="scientific">Botryotinia calthae</name>
    <dbReference type="NCBI Taxonomy" id="38488"/>
    <lineage>
        <taxon>Eukaryota</taxon>
        <taxon>Fungi</taxon>
        <taxon>Dikarya</taxon>
        <taxon>Ascomycota</taxon>
        <taxon>Pezizomycotina</taxon>
        <taxon>Leotiomycetes</taxon>
        <taxon>Helotiales</taxon>
        <taxon>Sclerotiniaceae</taxon>
        <taxon>Botryotinia</taxon>
    </lineage>
</organism>
<evidence type="ECO:0000256" key="7">
    <source>
        <dbReference type="SAM" id="Phobius"/>
    </source>
</evidence>
<protein>
    <recommendedName>
        <fullName evidence="8">Rhodopsin domain-containing protein</fullName>
    </recommendedName>
</protein>
<dbReference type="InterPro" id="IPR052337">
    <property type="entry name" value="SAT4-like"/>
</dbReference>
<keyword evidence="10" id="KW-1185">Reference proteome</keyword>
<feature type="transmembrane region" description="Helical" evidence="7">
    <location>
        <begin position="222"/>
        <end position="245"/>
    </location>
</feature>
<evidence type="ECO:0000313" key="9">
    <source>
        <dbReference type="EMBL" id="TEY58713.1"/>
    </source>
</evidence>
<dbReference type="Pfam" id="PF20684">
    <property type="entry name" value="Fung_rhodopsin"/>
    <property type="match status" value="1"/>
</dbReference>
<evidence type="ECO:0000256" key="4">
    <source>
        <dbReference type="ARBA" id="ARBA00023136"/>
    </source>
</evidence>
<feature type="transmembrane region" description="Helical" evidence="7">
    <location>
        <begin position="146"/>
        <end position="167"/>
    </location>
</feature>
<accession>A0A4Y8CZ80</accession>
<dbReference type="EMBL" id="PHWZ01000202">
    <property type="protein sequence ID" value="TEY58713.1"/>
    <property type="molecule type" value="Genomic_DNA"/>
</dbReference>
<feature type="region of interest" description="Disordered" evidence="6">
    <location>
        <begin position="304"/>
        <end position="330"/>
    </location>
</feature>
<dbReference type="PANTHER" id="PTHR33048">
    <property type="entry name" value="PTH11-LIKE INTEGRAL MEMBRANE PROTEIN (AFU_ORTHOLOGUE AFUA_5G11245)"/>
    <property type="match status" value="1"/>
</dbReference>
<feature type="transmembrane region" description="Helical" evidence="7">
    <location>
        <begin position="265"/>
        <end position="287"/>
    </location>
</feature>
<proteinExistence type="inferred from homology"/>
<feature type="compositionally biased region" description="Basic and acidic residues" evidence="6">
    <location>
        <begin position="314"/>
        <end position="325"/>
    </location>
</feature>
<keyword evidence="4 7" id="KW-0472">Membrane</keyword>
<evidence type="ECO:0000256" key="5">
    <source>
        <dbReference type="ARBA" id="ARBA00038359"/>
    </source>
</evidence>
<feature type="transmembrane region" description="Helical" evidence="7">
    <location>
        <begin position="105"/>
        <end position="126"/>
    </location>
</feature>
<feature type="compositionally biased region" description="Low complexity" evidence="6">
    <location>
        <begin position="304"/>
        <end position="313"/>
    </location>
</feature>
<comment type="subcellular location">
    <subcellularLocation>
        <location evidence="1">Membrane</location>
        <topology evidence="1">Multi-pass membrane protein</topology>
    </subcellularLocation>
</comment>
<sequence length="382" mass="43695">MYIDITATLDWPVPNYVNPERYGPSLFIVHGVFYPIVLAMLTIRIYTRLYISKCFGLDDWLALFSMIPITGFAVVSIFVETYVGWDVHAWDVPYDSLTLGLKCIYTTQILFTLALTPIRISMLWLIARLFENGAPKLRRVAQGVMIYMLLHGSIFAITLTFQCRPVSDYWAVSFKPQPNCINQEVHLLFTAICNGISDYVVVILPMHTVWKLQLPTKQRISLCMLFAIGFIASTASIVRTVYVWYSTSNYDRTWTAYPVYIWSSVELYLGLFCACTPPSVGFWKLYYPKLVGTFNRSEQSTSKSSKFWSSKSGSKQDRSNSHELADTDDEERGIVVEQGVTIETYDYAKDESKGVQGSCTVIDRSPQLPNFSFNNNHHQRYL</sequence>
<feature type="transmembrane region" description="Helical" evidence="7">
    <location>
        <begin position="59"/>
        <end position="85"/>
    </location>
</feature>
<dbReference type="InterPro" id="IPR049326">
    <property type="entry name" value="Rhodopsin_dom_fungi"/>
</dbReference>
<evidence type="ECO:0000256" key="1">
    <source>
        <dbReference type="ARBA" id="ARBA00004141"/>
    </source>
</evidence>
<feature type="domain" description="Rhodopsin" evidence="8">
    <location>
        <begin position="43"/>
        <end position="278"/>
    </location>
</feature>
<dbReference type="GO" id="GO:0016020">
    <property type="term" value="C:membrane"/>
    <property type="evidence" value="ECO:0007669"/>
    <property type="project" value="UniProtKB-SubCell"/>
</dbReference>
<dbReference type="OrthoDB" id="5329176at2759"/>
<dbReference type="Proteomes" id="UP000297299">
    <property type="component" value="Unassembled WGS sequence"/>
</dbReference>
<evidence type="ECO:0000256" key="2">
    <source>
        <dbReference type="ARBA" id="ARBA00022692"/>
    </source>
</evidence>
<evidence type="ECO:0000313" key="10">
    <source>
        <dbReference type="Proteomes" id="UP000297299"/>
    </source>
</evidence>
<name>A0A4Y8CZ80_9HELO</name>
<comment type="caution">
    <text evidence="9">The sequence shown here is derived from an EMBL/GenBank/DDBJ whole genome shotgun (WGS) entry which is preliminary data.</text>
</comment>
<keyword evidence="3 7" id="KW-1133">Transmembrane helix</keyword>
<evidence type="ECO:0000256" key="3">
    <source>
        <dbReference type="ARBA" id="ARBA00022989"/>
    </source>
</evidence>
<keyword evidence="2 7" id="KW-0812">Transmembrane</keyword>
<comment type="similarity">
    <text evidence="5">Belongs to the SAT4 family.</text>
</comment>
<gene>
    <name evidence="9" type="ORF">BOTCAL_0202g00160</name>
</gene>
<dbReference type="AlphaFoldDB" id="A0A4Y8CZ80"/>
<reference evidence="9 10" key="1">
    <citation type="submission" date="2017-11" db="EMBL/GenBank/DDBJ databases">
        <title>Comparative genomics of Botrytis spp.</title>
        <authorList>
            <person name="Valero-Jimenez C.A."/>
            <person name="Tapia P."/>
            <person name="Veloso J."/>
            <person name="Silva-Moreno E."/>
            <person name="Staats M."/>
            <person name="Valdes J.H."/>
            <person name="Van Kan J.A.L."/>
        </authorList>
    </citation>
    <scope>NUCLEOTIDE SEQUENCE [LARGE SCALE GENOMIC DNA]</scope>
    <source>
        <strain evidence="9 10">MUCL2830</strain>
    </source>
</reference>
<feature type="transmembrane region" description="Helical" evidence="7">
    <location>
        <begin position="27"/>
        <end position="47"/>
    </location>
</feature>
<feature type="transmembrane region" description="Helical" evidence="7">
    <location>
        <begin position="187"/>
        <end position="210"/>
    </location>
</feature>
<evidence type="ECO:0000259" key="8">
    <source>
        <dbReference type="Pfam" id="PF20684"/>
    </source>
</evidence>